<dbReference type="InterPro" id="IPR012340">
    <property type="entry name" value="NA-bd_OB-fold"/>
</dbReference>
<name>A0A6V7RIK8_9STAP</name>
<reference evidence="8 9" key="1">
    <citation type="submission" date="2020-07" db="EMBL/GenBank/DDBJ databases">
        <authorList>
            <person name="Criscuolo A."/>
        </authorList>
    </citation>
    <scope>NUCLEOTIDE SEQUENCE [LARGE SCALE GENOMIC DNA]</scope>
    <source>
        <strain evidence="8">CIP111649</strain>
    </source>
</reference>
<evidence type="ECO:0000256" key="3">
    <source>
        <dbReference type="PIRNR" id="PIRNR012524"/>
    </source>
</evidence>
<evidence type="ECO:0000259" key="5">
    <source>
        <dbReference type="Pfam" id="PF17783"/>
    </source>
</evidence>
<comment type="similarity">
    <text evidence="1 3">Belongs to the CvfB family.</text>
</comment>
<evidence type="ECO:0000259" key="4">
    <source>
        <dbReference type="Pfam" id="PF13509"/>
    </source>
</evidence>
<dbReference type="Pfam" id="PF17783">
    <property type="entry name" value="WHD_CvfB"/>
    <property type="match status" value="1"/>
</dbReference>
<dbReference type="Proteomes" id="UP000589351">
    <property type="component" value="Unassembled WGS sequence"/>
</dbReference>
<feature type="domain" description="Conserved virulence factor B third S1" evidence="7">
    <location>
        <begin position="146"/>
        <end position="217"/>
    </location>
</feature>
<organism evidence="8 9">
    <name type="scientific">Jeotgalicoccus meleagridis</name>
    <dbReference type="NCBI Taxonomy" id="2759181"/>
    <lineage>
        <taxon>Bacteria</taxon>
        <taxon>Bacillati</taxon>
        <taxon>Bacillota</taxon>
        <taxon>Bacilli</taxon>
        <taxon>Bacillales</taxon>
        <taxon>Staphylococcaceae</taxon>
        <taxon>Jeotgalicoccus</taxon>
    </lineage>
</organism>
<feature type="domain" description="Conserved virulence factor B first S1" evidence="4">
    <location>
        <begin position="6"/>
        <end position="65"/>
    </location>
</feature>
<evidence type="ECO:0000313" key="9">
    <source>
        <dbReference type="Proteomes" id="UP000589351"/>
    </source>
</evidence>
<dbReference type="Gene3D" id="1.10.10.10">
    <property type="entry name" value="Winged helix-like DNA-binding domain superfamily/Winged helix DNA-binding domain"/>
    <property type="match status" value="1"/>
</dbReference>
<dbReference type="InterPro" id="IPR039566">
    <property type="entry name" value="CvfB_S1_st"/>
</dbReference>
<protein>
    <recommendedName>
        <fullName evidence="2">Conserved virulence factor B</fullName>
    </recommendedName>
</protein>
<evidence type="ECO:0000259" key="7">
    <source>
        <dbReference type="Pfam" id="PF21543"/>
    </source>
</evidence>
<dbReference type="EMBL" id="CAJEWD010000008">
    <property type="protein sequence ID" value="CAD2077483.1"/>
    <property type="molecule type" value="Genomic_DNA"/>
</dbReference>
<dbReference type="InterPro" id="IPR048588">
    <property type="entry name" value="CvfB_S1_2nd"/>
</dbReference>
<dbReference type="Gene3D" id="2.40.50.140">
    <property type="entry name" value="Nucleic acid-binding proteins"/>
    <property type="match status" value="2"/>
</dbReference>
<dbReference type="InterPro" id="IPR048587">
    <property type="entry name" value="CvfB_S1_3rd"/>
</dbReference>
<dbReference type="InterPro" id="IPR014464">
    <property type="entry name" value="CvfB_fam"/>
</dbReference>
<dbReference type="Pfam" id="PF21191">
    <property type="entry name" value="CvfB_1st"/>
    <property type="match status" value="1"/>
</dbReference>
<proteinExistence type="inferred from homology"/>
<dbReference type="InterPro" id="IPR036388">
    <property type="entry name" value="WH-like_DNA-bd_sf"/>
</dbReference>
<feature type="domain" description="Conserved virulence factor B-like winged helix" evidence="5">
    <location>
        <begin position="231"/>
        <end position="288"/>
    </location>
</feature>
<dbReference type="RefSeq" id="WP_185125692.1">
    <property type="nucleotide sequence ID" value="NZ_CAJEWD010000008.1"/>
</dbReference>
<dbReference type="AlphaFoldDB" id="A0A6V7RIK8"/>
<evidence type="ECO:0000256" key="2">
    <source>
        <dbReference type="ARBA" id="ARBA00015480"/>
    </source>
</evidence>
<dbReference type="PIRSF" id="PIRSF012524">
    <property type="entry name" value="YitL_S1"/>
    <property type="match status" value="1"/>
</dbReference>
<comment type="caution">
    <text evidence="8">The sequence shown here is derived from an EMBL/GenBank/DDBJ whole genome shotgun (WGS) entry which is preliminary data.</text>
</comment>
<accession>A0A6V7RIK8</accession>
<dbReference type="PANTHER" id="PTHR37296:SF1">
    <property type="entry name" value="CONSERVED VIRULENCE FACTOR B"/>
    <property type="match status" value="1"/>
</dbReference>
<gene>
    <name evidence="8" type="primary">cvfB</name>
    <name evidence="8" type="ORF">JEODO184_01165</name>
</gene>
<feature type="domain" description="Conserved virulence factor B second S1" evidence="6">
    <location>
        <begin position="76"/>
        <end position="134"/>
    </location>
</feature>
<dbReference type="PANTHER" id="PTHR37296">
    <property type="entry name" value="CONSERVED VIRULENCE FACTOR B"/>
    <property type="match status" value="1"/>
</dbReference>
<evidence type="ECO:0000313" key="8">
    <source>
        <dbReference type="EMBL" id="CAD2077483.1"/>
    </source>
</evidence>
<sequence>MTKISGTVQFLKIIKIEGSTYHLVTEDEKYIRMNASEIEDGKTYEINEEIPVFIYPNRSGELFATPKIPTITADKFGYARVAEVNRDGAYLDIGSPREILIPWTDLPRMKNVWPAVDDMVYATIRVEADDQLFGRLITETEVEEKFQPLSQEDYKELGNKWMKGRPYRLLRIGTFLISEDGYKVFVHESEREAEPRLGQEVSFRLIGINDKGEVNGSFLEKAYKRLGTDGERLVEYMQMHGDMMEFNDKSDPEDIKKTFNLSKGQFKRALGGLLKEGRVEFVNGKVHLKENKSE</sequence>
<dbReference type="InterPro" id="IPR040764">
    <property type="entry name" value="CvfB_WH"/>
</dbReference>
<dbReference type="Pfam" id="PF21543">
    <property type="entry name" value="CvfB_2nd"/>
    <property type="match status" value="1"/>
</dbReference>
<evidence type="ECO:0000259" key="6">
    <source>
        <dbReference type="Pfam" id="PF21191"/>
    </source>
</evidence>
<dbReference type="Pfam" id="PF13509">
    <property type="entry name" value="S1_2"/>
    <property type="match status" value="1"/>
</dbReference>
<evidence type="ECO:0000256" key="1">
    <source>
        <dbReference type="ARBA" id="ARBA00007678"/>
    </source>
</evidence>
<keyword evidence="9" id="KW-1185">Reference proteome</keyword>